<feature type="domain" description="Ketopantoate reductase C-terminal" evidence="3">
    <location>
        <begin position="198"/>
        <end position="321"/>
    </location>
</feature>
<feature type="region of interest" description="Disordered" evidence="1">
    <location>
        <begin position="596"/>
        <end position="778"/>
    </location>
</feature>
<dbReference type="PANTHER" id="PTHR21708:SF25">
    <property type="entry name" value="PROTEIN PAM1-RELATED"/>
    <property type="match status" value="1"/>
</dbReference>
<dbReference type="RefSeq" id="XP_033530218.1">
    <property type="nucleotide sequence ID" value="XM_033682267.1"/>
</dbReference>
<protein>
    <recommendedName>
        <fullName evidence="7">ApbA-domain-containing protein</fullName>
    </recommendedName>
</protein>
<evidence type="ECO:0000313" key="6">
    <source>
        <dbReference type="RefSeq" id="XP_033530218.1"/>
    </source>
</evidence>
<feature type="compositionally biased region" description="Polar residues" evidence="1">
    <location>
        <begin position="636"/>
        <end position="648"/>
    </location>
</feature>
<proteinExistence type="predicted"/>
<reference evidence="4 6" key="1">
    <citation type="submission" date="2020-01" db="EMBL/GenBank/DDBJ databases">
        <authorList>
            <consortium name="DOE Joint Genome Institute"/>
            <person name="Haridas S."/>
            <person name="Albert R."/>
            <person name="Binder M."/>
            <person name="Bloem J."/>
            <person name="Labutti K."/>
            <person name="Salamov A."/>
            <person name="Andreopoulos B."/>
            <person name="Baker S.E."/>
            <person name="Barry K."/>
            <person name="Bills G."/>
            <person name="Bluhm B.H."/>
            <person name="Cannon C."/>
            <person name="Castanera R."/>
            <person name="Culley D.E."/>
            <person name="Daum C."/>
            <person name="Ezra D."/>
            <person name="Gonzalez J.B."/>
            <person name="Henrissat B."/>
            <person name="Kuo A."/>
            <person name="Liang C."/>
            <person name="Lipzen A."/>
            <person name="Lutzoni F."/>
            <person name="Magnuson J."/>
            <person name="Mondo S."/>
            <person name="Nolan M."/>
            <person name="Ohm R."/>
            <person name="Pangilinan J."/>
            <person name="Park H.-J."/>
            <person name="Ramirez L."/>
            <person name="Alfaro M."/>
            <person name="Sun H."/>
            <person name="Tritt A."/>
            <person name="Yoshinaga Y."/>
            <person name="Zwiers L.-H."/>
            <person name="Turgeon B.G."/>
            <person name="Goodwin S.B."/>
            <person name="Spatafora J.W."/>
            <person name="Crous P.W."/>
            <person name="Grigoriev I.V."/>
        </authorList>
    </citation>
    <scope>NUCLEOTIDE SEQUENCE</scope>
    <source>
        <strain evidence="4 6">CBS 781.70</strain>
    </source>
</reference>
<evidence type="ECO:0000256" key="1">
    <source>
        <dbReference type="SAM" id="MobiDB-lite"/>
    </source>
</evidence>
<gene>
    <name evidence="4 6" type="ORF">P152DRAFT_497369</name>
</gene>
<dbReference type="AlphaFoldDB" id="A0A6G1FS36"/>
<reference evidence="6" key="2">
    <citation type="submission" date="2020-04" db="EMBL/GenBank/DDBJ databases">
        <authorList>
            <consortium name="NCBI Genome Project"/>
        </authorList>
    </citation>
    <scope>NUCLEOTIDE SEQUENCE</scope>
    <source>
        <strain evidence="6">CBS 781.70</strain>
    </source>
</reference>
<dbReference type="InterPro" id="IPR013328">
    <property type="entry name" value="6PGD_dom2"/>
</dbReference>
<dbReference type="InterPro" id="IPR013752">
    <property type="entry name" value="KPA_reductase"/>
</dbReference>
<dbReference type="GO" id="GO:0005737">
    <property type="term" value="C:cytoplasm"/>
    <property type="evidence" value="ECO:0007669"/>
    <property type="project" value="TreeGrafter"/>
</dbReference>
<evidence type="ECO:0000313" key="5">
    <source>
        <dbReference type="Proteomes" id="UP000504638"/>
    </source>
</evidence>
<dbReference type="FunFam" id="1.10.1040.10:FF:000017">
    <property type="entry name" value="2-dehydropantoate 2-reductase"/>
    <property type="match status" value="1"/>
</dbReference>
<dbReference type="OrthoDB" id="5302359at2759"/>
<accession>A0A6G1FS36</accession>
<evidence type="ECO:0000259" key="2">
    <source>
        <dbReference type="Pfam" id="PF02558"/>
    </source>
</evidence>
<feature type="domain" description="Ketopantoate reductase N-terminal" evidence="2">
    <location>
        <begin position="9"/>
        <end position="165"/>
    </location>
</feature>
<feature type="compositionally biased region" description="Polar residues" evidence="1">
    <location>
        <begin position="612"/>
        <end position="621"/>
    </location>
</feature>
<keyword evidence="5" id="KW-1185">Reference proteome</keyword>
<feature type="region of interest" description="Disordered" evidence="1">
    <location>
        <begin position="535"/>
        <end position="574"/>
    </location>
</feature>
<dbReference type="Gene3D" id="1.10.1040.10">
    <property type="entry name" value="N-(1-d-carboxylethyl)-l-norvaline Dehydrogenase, domain 2"/>
    <property type="match status" value="1"/>
</dbReference>
<feature type="compositionally biased region" description="Polar residues" evidence="1">
    <location>
        <begin position="535"/>
        <end position="544"/>
    </location>
</feature>
<evidence type="ECO:0000313" key="4">
    <source>
        <dbReference type="EMBL" id="KAF1808587.1"/>
    </source>
</evidence>
<feature type="compositionally biased region" description="Pro residues" evidence="1">
    <location>
        <begin position="650"/>
        <end position="667"/>
    </location>
</feature>
<feature type="compositionally biased region" description="Gly residues" evidence="1">
    <location>
        <begin position="670"/>
        <end position="684"/>
    </location>
</feature>
<dbReference type="InterPro" id="IPR008927">
    <property type="entry name" value="6-PGluconate_DH-like_C_sf"/>
</dbReference>
<reference evidence="6" key="3">
    <citation type="submission" date="2025-04" db="UniProtKB">
        <authorList>
            <consortium name="RefSeq"/>
        </authorList>
    </citation>
    <scope>IDENTIFICATION</scope>
    <source>
        <strain evidence="6">CBS 781.70</strain>
    </source>
</reference>
<organism evidence="4">
    <name type="scientific">Eremomyces bilateralis CBS 781.70</name>
    <dbReference type="NCBI Taxonomy" id="1392243"/>
    <lineage>
        <taxon>Eukaryota</taxon>
        <taxon>Fungi</taxon>
        <taxon>Dikarya</taxon>
        <taxon>Ascomycota</taxon>
        <taxon>Pezizomycotina</taxon>
        <taxon>Dothideomycetes</taxon>
        <taxon>Dothideomycetes incertae sedis</taxon>
        <taxon>Eremomycetales</taxon>
        <taxon>Eremomycetaceae</taxon>
        <taxon>Eremomyces</taxon>
    </lineage>
</organism>
<feature type="compositionally biased region" description="Polar residues" evidence="1">
    <location>
        <begin position="713"/>
        <end position="723"/>
    </location>
</feature>
<dbReference type="SUPFAM" id="SSF48179">
    <property type="entry name" value="6-phosphogluconate dehydrogenase C-terminal domain-like"/>
    <property type="match status" value="1"/>
</dbReference>
<dbReference type="InterPro" id="IPR051402">
    <property type="entry name" value="KPR-Related"/>
</dbReference>
<dbReference type="InterPro" id="IPR013332">
    <property type="entry name" value="KPR_N"/>
</dbReference>
<dbReference type="FunFam" id="3.40.50.720:FF:000424">
    <property type="entry name" value="Meiotically up-regulated gene 72 protein"/>
    <property type="match status" value="1"/>
</dbReference>
<feature type="compositionally biased region" description="Low complexity" evidence="1">
    <location>
        <begin position="748"/>
        <end position="759"/>
    </location>
</feature>
<sequence>MEEDLLIKVCIVGGNALSAFLSWRLQATQMCDVTLVWKNQYETVQQYGVSFKSPVFGNERFKPYAVVSSTAEAAARGSQFDYVLLCVKALPDHYDISEVIAPVVSVQHTCILVNTTHALGIETYLEQRFPMNVVLSLVSAAEIVQLGPSEFEHKSATDLWVGAANRNPKIPAAIQTDMAAAIAMTLTSGKVNCKTSPNIRQQQFETMMGPVAFHPASVIFENTNYGELMEQPGVRAIIEGVLDELIAVAEAKGCQFPAGYRHEIIQTMTQKNIEANQNSIMYLDFKDGRPMEVETYLGAPIRLAQEVDVKVPRVETLYGVMYDLNIKNQARHKEGPPAGPAATATPGSPGSIHPPRISSHGAQHMNGGPPSAMMSAMRGGRGRPPMSGPPGMRRGGPMNGYGPGPRMSNGNYGPGPQLSRRPSFEDSNLDEFSHVVMYDNLPEGGLPDGEANGHHPNDMVLRERELALRQRELALREAEMNMRRHRPGPRRPPPPASINGAIYDDEEDDDFIDGPTRPMMNPNQDLDMVSITSNRNRKSASQGNMRGMDPRQRGGSRMGFRPPFGKNRTSATIMDQMPNPRDAILDSSLLGISSNRYGDTDRSVRMQHHQSSRANSMTTPSLYHYPDHMPRPPMHPNSSMRRSSQSPGNPLAPPSFGPRPGGRPSPPHGYTGGPPHGGMPGAPRGGRPSPPNMQQPVPRHPPGHGNAVAPDQVEQQAGVSTTLYPPKHGPQVRSLTGSASGSGESGDSGDASVNSSSSSLAHHQGGKHLPRPPPVPMK</sequence>
<dbReference type="GeneID" id="54422837"/>
<feature type="compositionally biased region" description="Gly residues" evidence="1">
    <location>
        <begin position="393"/>
        <end position="403"/>
    </location>
</feature>
<dbReference type="Pfam" id="PF08546">
    <property type="entry name" value="ApbA_C"/>
    <property type="match status" value="1"/>
</dbReference>
<name>A0A6G1FS36_9PEZI</name>
<dbReference type="Gene3D" id="3.40.50.720">
    <property type="entry name" value="NAD(P)-binding Rossmann-like Domain"/>
    <property type="match status" value="1"/>
</dbReference>
<dbReference type="PANTHER" id="PTHR21708">
    <property type="entry name" value="PROBABLE 2-DEHYDROPANTOATE 2-REDUCTASE"/>
    <property type="match status" value="1"/>
</dbReference>
<dbReference type="EMBL" id="ML975181">
    <property type="protein sequence ID" value="KAF1808587.1"/>
    <property type="molecule type" value="Genomic_DNA"/>
</dbReference>
<feature type="compositionally biased region" description="Low complexity" evidence="1">
    <location>
        <begin position="373"/>
        <end position="392"/>
    </location>
</feature>
<dbReference type="Pfam" id="PF02558">
    <property type="entry name" value="ApbA"/>
    <property type="match status" value="1"/>
</dbReference>
<evidence type="ECO:0000259" key="3">
    <source>
        <dbReference type="Pfam" id="PF08546"/>
    </source>
</evidence>
<feature type="compositionally biased region" description="Low complexity" evidence="1">
    <location>
        <begin position="340"/>
        <end position="351"/>
    </location>
</feature>
<evidence type="ECO:0008006" key="7">
    <source>
        <dbReference type="Google" id="ProtNLM"/>
    </source>
</evidence>
<feature type="region of interest" description="Disordered" evidence="1">
    <location>
        <begin position="330"/>
        <end position="414"/>
    </location>
</feature>
<dbReference type="Proteomes" id="UP000504638">
    <property type="component" value="Unplaced"/>
</dbReference>